<dbReference type="AlphaFoldDB" id="A0A7V9YXJ2"/>
<accession>A0A7V9YXJ2</accession>
<dbReference type="PANTHER" id="PTHR42891">
    <property type="entry name" value="D-GLYCERO-BETA-D-MANNO-HEPTOSE-1,7-BISPHOSPHATE 7-PHOSPHATASE"/>
    <property type="match status" value="1"/>
</dbReference>
<dbReference type="InterPro" id="IPR004446">
    <property type="entry name" value="Heptose_bisP_phosphatase"/>
</dbReference>
<dbReference type="Pfam" id="PF13242">
    <property type="entry name" value="Hydrolase_like"/>
    <property type="match status" value="1"/>
</dbReference>
<evidence type="ECO:0000313" key="1">
    <source>
        <dbReference type="EMBL" id="MBA2870292.1"/>
    </source>
</evidence>
<dbReference type="GO" id="GO:0016791">
    <property type="term" value="F:phosphatase activity"/>
    <property type="evidence" value="ECO:0007669"/>
    <property type="project" value="InterPro"/>
</dbReference>
<dbReference type="Proteomes" id="UP000580891">
    <property type="component" value="Unassembled WGS sequence"/>
</dbReference>
<sequence length="116" mass="13027">MKELLSFGFDDVYICPHQQDAGCDCRKPAPGMLLQGAENNGLHLDKCAVIGDRWTDMIAAEQAGCMKILVKTGAGAKVFNKYQNKEYDDKWAEIVPDYIAETLEDAVNWLLKDDRE</sequence>
<dbReference type="GO" id="GO:0005975">
    <property type="term" value="P:carbohydrate metabolic process"/>
    <property type="evidence" value="ECO:0007669"/>
    <property type="project" value="InterPro"/>
</dbReference>
<evidence type="ECO:0000313" key="2">
    <source>
        <dbReference type="Proteomes" id="UP000580891"/>
    </source>
</evidence>
<gene>
    <name evidence="1" type="ORF">HNQ85_000550</name>
</gene>
<dbReference type="InterPro" id="IPR036412">
    <property type="entry name" value="HAD-like_sf"/>
</dbReference>
<organism evidence="1 2">
    <name type="scientific">[Anoxybacillus] calidus</name>
    <dbReference type="NCBI Taxonomy" id="575178"/>
    <lineage>
        <taxon>Bacteria</taxon>
        <taxon>Bacillati</taxon>
        <taxon>Bacillota</taxon>
        <taxon>Bacilli</taxon>
        <taxon>Bacillales</taxon>
        <taxon>Anoxybacillaceae</taxon>
        <taxon>Paranoxybacillus</taxon>
    </lineage>
</organism>
<dbReference type="PANTHER" id="PTHR42891:SF1">
    <property type="entry name" value="D-GLYCERO-BETA-D-MANNO-HEPTOSE-1,7-BISPHOSPHATE 7-PHOSPHATASE"/>
    <property type="match status" value="1"/>
</dbReference>
<reference evidence="1 2" key="1">
    <citation type="submission" date="2020-07" db="EMBL/GenBank/DDBJ databases">
        <title>Genomic Encyclopedia of Type Strains, Phase IV (KMG-IV): sequencing the most valuable type-strain genomes for metagenomic binning, comparative biology and taxonomic classification.</title>
        <authorList>
            <person name="Goeker M."/>
        </authorList>
    </citation>
    <scope>NUCLEOTIDE SEQUENCE [LARGE SCALE GENOMIC DNA]</scope>
    <source>
        <strain evidence="1 2">DSM 25220</strain>
    </source>
</reference>
<dbReference type="InterPro" id="IPR023214">
    <property type="entry name" value="HAD_sf"/>
</dbReference>
<protein>
    <submittedName>
        <fullName evidence="1">Histidinol phosphatase-like enzyme</fullName>
    </submittedName>
</protein>
<dbReference type="Gene3D" id="3.40.50.1000">
    <property type="entry name" value="HAD superfamily/HAD-like"/>
    <property type="match status" value="1"/>
</dbReference>
<dbReference type="SUPFAM" id="SSF56784">
    <property type="entry name" value="HAD-like"/>
    <property type="match status" value="1"/>
</dbReference>
<dbReference type="EMBL" id="JACDUU010000001">
    <property type="protein sequence ID" value="MBA2870292.1"/>
    <property type="molecule type" value="Genomic_DNA"/>
</dbReference>
<keyword evidence="2" id="KW-1185">Reference proteome</keyword>
<name>A0A7V9YXJ2_9BACL</name>
<comment type="caution">
    <text evidence="1">The sequence shown here is derived from an EMBL/GenBank/DDBJ whole genome shotgun (WGS) entry which is preliminary data.</text>
</comment>
<proteinExistence type="predicted"/>